<dbReference type="Proteomes" id="UP000183832">
    <property type="component" value="Unassembled WGS sequence"/>
</dbReference>
<reference evidence="1 2" key="1">
    <citation type="submission" date="2015-04" db="EMBL/GenBank/DDBJ databases">
        <authorList>
            <person name="Syromyatnikov M.Y."/>
            <person name="Popov V.N."/>
        </authorList>
    </citation>
    <scope>NUCLEOTIDE SEQUENCE [LARGE SCALE GENOMIC DNA]</scope>
</reference>
<dbReference type="EMBL" id="CVRI01000074">
    <property type="protein sequence ID" value="CRL07984.1"/>
    <property type="molecule type" value="Genomic_DNA"/>
</dbReference>
<organism evidence="1 2">
    <name type="scientific">Clunio marinus</name>
    <dbReference type="NCBI Taxonomy" id="568069"/>
    <lineage>
        <taxon>Eukaryota</taxon>
        <taxon>Metazoa</taxon>
        <taxon>Ecdysozoa</taxon>
        <taxon>Arthropoda</taxon>
        <taxon>Hexapoda</taxon>
        <taxon>Insecta</taxon>
        <taxon>Pterygota</taxon>
        <taxon>Neoptera</taxon>
        <taxon>Endopterygota</taxon>
        <taxon>Diptera</taxon>
        <taxon>Nematocera</taxon>
        <taxon>Chironomoidea</taxon>
        <taxon>Chironomidae</taxon>
        <taxon>Clunio</taxon>
    </lineage>
</organism>
<evidence type="ECO:0000313" key="1">
    <source>
        <dbReference type="EMBL" id="CRL07984.1"/>
    </source>
</evidence>
<accession>A0A1J1J6G3</accession>
<keyword evidence="2" id="KW-1185">Reference proteome</keyword>
<protein>
    <submittedName>
        <fullName evidence="1">CLUMA_CG021118, isoform A</fullName>
    </submittedName>
</protein>
<gene>
    <name evidence="1" type="ORF">CLUMA_CG021118</name>
</gene>
<dbReference type="AlphaFoldDB" id="A0A1J1J6G3"/>
<sequence length="62" mass="7217">MNVSLDRIGEVMPLNVRSQGIWNIQNHFSSPSLLKSEVKLMTSHMKKKFEVHRTSDTSERNF</sequence>
<proteinExistence type="predicted"/>
<name>A0A1J1J6G3_9DIPT</name>
<evidence type="ECO:0000313" key="2">
    <source>
        <dbReference type="Proteomes" id="UP000183832"/>
    </source>
</evidence>